<organism evidence="2 3">
    <name type="scientific">Arthrobacter crystallopoietes BAB-32</name>
    <dbReference type="NCBI Taxonomy" id="1246476"/>
    <lineage>
        <taxon>Bacteria</taxon>
        <taxon>Bacillati</taxon>
        <taxon>Actinomycetota</taxon>
        <taxon>Actinomycetes</taxon>
        <taxon>Micrococcales</taxon>
        <taxon>Micrococcaceae</taxon>
        <taxon>Crystallibacter</taxon>
    </lineage>
</organism>
<dbReference type="AlphaFoldDB" id="N1UWS8"/>
<comment type="caution">
    <text evidence="2">The sequence shown here is derived from an EMBL/GenBank/DDBJ whole genome shotgun (WGS) entry which is preliminary data.</text>
</comment>
<evidence type="ECO:0000256" key="1">
    <source>
        <dbReference type="SAM" id="MobiDB-lite"/>
    </source>
</evidence>
<keyword evidence="3" id="KW-1185">Reference proteome</keyword>
<dbReference type="EMBL" id="ANPE02000300">
    <property type="protein sequence ID" value="EMY32272.1"/>
    <property type="molecule type" value="Genomic_DNA"/>
</dbReference>
<evidence type="ECO:0000313" key="3">
    <source>
        <dbReference type="Proteomes" id="UP000010729"/>
    </source>
</evidence>
<dbReference type="Proteomes" id="UP000010729">
    <property type="component" value="Unassembled WGS sequence"/>
</dbReference>
<name>N1UWS8_9MICC</name>
<evidence type="ECO:0000313" key="2">
    <source>
        <dbReference type="EMBL" id="EMY32272.1"/>
    </source>
</evidence>
<protein>
    <submittedName>
        <fullName evidence="2">Uncharacterized protein</fullName>
    </submittedName>
</protein>
<sequence length="102" mass="11378">MDVVAAREMVGDGGGPWPAQRSDVARAPYGREPYVRADIGTGTVDAKAIAWTRTTVQLKWVDEAGATRTQWVPAAAVRRISRDESAWRDPYDDYGFYYPDEP</sequence>
<feature type="region of interest" description="Disordered" evidence="1">
    <location>
        <begin position="1"/>
        <end position="23"/>
    </location>
</feature>
<gene>
    <name evidence="2" type="ORF">D477_021043</name>
</gene>
<reference evidence="2 3" key="1">
    <citation type="journal article" date="2013" name="Genome Announc.">
        <title>Draft Genome Sequence of Arthrobacter crystallopoietes Strain BAB-32, Revealing Genes for Bioremediation.</title>
        <authorList>
            <person name="Joshi M.N."/>
            <person name="Pandit A.S."/>
            <person name="Sharma A."/>
            <person name="Pandya R.V."/>
            <person name="Desai S.M."/>
            <person name="Saxena A.K."/>
            <person name="Bagatharia S.B."/>
        </authorList>
    </citation>
    <scope>NUCLEOTIDE SEQUENCE [LARGE SCALE GENOMIC DNA]</scope>
    <source>
        <strain evidence="2 3">BAB-32</strain>
    </source>
</reference>
<proteinExistence type="predicted"/>
<accession>N1UWS8</accession>